<evidence type="ECO:0000256" key="1">
    <source>
        <dbReference type="SAM" id="MobiDB-lite"/>
    </source>
</evidence>
<dbReference type="EMBL" id="MFSQ01000112">
    <property type="protein sequence ID" value="OGI38822.1"/>
    <property type="molecule type" value="Genomic_DNA"/>
</dbReference>
<proteinExistence type="predicted"/>
<dbReference type="PROSITE" id="PS51257">
    <property type="entry name" value="PROKAR_LIPOPROTEIN"/>
    <property type="match status" value="1"/>
</dbReference>
<evidence type="ECO:0000256" key="2">
    <source>
        <dbReference type="SAM" id="SignalP"/>
    </source>
</evidence>
<dbReference type="Proteomes" id="UP000178379">
    <property type="component" value="Unassembled WGS sequence"/>
</dbReference>
<protein>
    <submittedName>
        <fullName evidence="3">Uncharacterized protein</fullName>
    </submittedName>
</protein>
<feature type="signal peptide" evidence="2">
    <location>
        <begin position="1"/>
        <end position="24"/>
    </location>
</feature>
<reference evidence="3 4" key="1">
    <citation type="journal article" date="2016" name="Nat. Commun.">
        <title>Thousands of microbial genomes shed light on interconnected biogeochemical processes in an aquifer system.</title>
        <authorList>
            <person name="Anantharaman K."/>
            <person name="Brown C.T."/>
            <person name="Hug L.A."/>
            <person name="Sharon I."/>
            <person name="Castelle C.J."/>
            <person name="Probst A.J."/>
            <person name="Thomas B.C."/>
            <person name="Singh A."/>
            <person name="Wilkins M.J."/>
            <person name="Karaoz U."/>
            <person name="Brodie E.L."/>
            <person name="Williams K.H."/>
            <person name="Hubbard S.S."/>
            <person name="Banfield J.F."/>
        </authorList>
    </citation>
    <scope>NUCLEOTIDE SEQUENCE [LARGE SCALE GENOMIC DNA]</scope>
</reference>
<organism evidence="3 4">
    <name type="scientific">Candidatus Muproteobacteria bacterium RBG_16_62_13</name>
    <dbReference type="NCBI Taxonomy" id="1817756"/>
    <lineage>
        <taxon>Bacteria</taxon>
        <taxon>Pseudomonadati</taxon>
        <taxon>Pseudomonadota</taxon>
        <taxon>Candidatus Muproteobacteria</taxon>
    </lineage>
</organism>
<feature type="chain" id="PRO_5009526521" evidence="2">
    <location>
        <begin position="25"/>
        <end position="254"/>
    </location>
</feature>
<keyword evidence="2" id="KW-0732">Signal</keyword>
<name>A0A1F6T0W3_9PROT</name>
<comment type="caution">
    <text evidence="3">The sequence shown here is derived from an EMBL/GenBank/DDBJ whole genome shotgun (WGS) entry which is preliminary data.</text>
</comment>
<accession>A0A1F6T0W3</accession>
<feature type="region of interest" description="Disordered" evidence="1">
    <location>
        <begin position="161"/>
        <end position="209"/>
    </location>
</feature>
<feature type="compositionally biased region" description="Low complexity" evidence="1">
    <location>
        <begin position="162"/>
        <end position="181"/>
    </location>
</feature>
<evidence type="ECO:0000313" key="4">
    <source>
        <dbReference type="Proteomes" id="UP000178379"/>
    </source>
</evidence>
<evidence type="ECO:0000313" key="3">
    <source>
        <dbReference type="EMBL" id="OGI38822.1"/>
    </source>
</evidence>
<sequence length="254" mass="27386">MKMLILALAAVGLTGCATPEPASAGLVDVSVVNRATGEQMKVYSHEGNYYVAGKPGDRYAIRVHNRTGGRVLTVVSVDGVNVVTGQTASPHQGGYVLSAYESHEITGWRKSLDQVAAFYFTSLPDSYAARTGRPANVGVIGVAVYRERVKRPVVSLSKMRAADAPSPAAESSSMGAASAPMRRQREDRIGTGHGEREHSHVTTTEFRRDSRTPAQVMTIYYDSYRNLAARGIIPVYPAKRPNPFPGNFVPDPHG</sequence>
<feature type="compositionally biased region" description="Basic and acidic residues" evidence="1">
    <location>
        <begin position="183"/>
        <end position="209"/>
    </location>
</feature>
<dbReference type="AlphaFoldDB" id="A0A1F6T0W3"/>
<gene>
    <name evidence="3" type="ORF">A2140_03960</name>
</gene>